<sequence>MHFKTVNIKSNKIILLLLLSIFISSCSESFNLQTDTYEEAIVIEATLTNQLKKQEIKITKTSKFEDKDVTIETGAKVIVKDNLNNEYVFVEKSGVYVSELEFEVLSGREYNLEITTKDGKVYKSSNESLTTVSPITSIVPSVASTSKDGTGVQIKVNSYDPNRTANYYRYEYEETYKIIAPKWNADKLIVTGPQSVEIADNDPAKRICYTTKKSTDIILTSTNNLAEDRVNFTVRFIKESDYIIAHRYSILVTQYVENLEAYTFHKTMKEISSSNSVLSPKQPGVFSGNIRCTSNADERVMGYFDVASVSSQRIFFNYTDLFPPTNTPAYFNPCDNISYRFCFNNQAVPACEGPALIAAIKDKSALYYSGSGSTYFMVEPVCGDCTTFSSNIIPSFWTN</sequence>
<proteinExistence type="predicted"/>
<gene>
    <name evidence="3" type="ORF">B0A73_02410</name>
    <name evidence="2" type="ORF">IW18_05430</name>
</gene>
<accession>A0A0D0F6R1</accession>
<evidence type="ECO:0000256" key="1">
    <source>
        <dbReference type="SAM" id="SignalP"/>
    </source>
</evidence>
<keyword evidence="5" id="KW-1185">Reference proteome</keyword>
<dbReference type="EMBL" id="JPRK01000005">
    <property type="protein sequence ID" value="KIO53787.1"/>
    <property type="molecule type" value="Genomic_DNA"/>
</dbReference>
<dbReference type="AlphaFoldDB" id="A0A0D0F6R1"/>
<reference evidence="2 4" key="1">
    <citation type="submission" date="2015-01" db="EMBL/GenBank/DDBJ databases">
        <title>Genome of Flavobacterium hibernum DSM 12611.</title>
        <authorList>
            <person name="Stropko S.J."/>
            <person name="Pipes S.E."/>
            <person name="Newman J.D."/>
        </authorList>
    </citation>
    <scope>NUCLEOTIDE SEQUENCE [LARGE SCALE GENOMIC DNA]</scope>
    <source>
        <strain evidence="2 4">DSM 12611</strain>
    </source>
</reference>
<evidence type="ECO:0000313" key="4">
    <source>
        <dbReference type="Proteomes" id="UP000032061"/>
    </source>
</evidence>
<evidence type="ECO:0000313" key="2">
    <source>
        <dbReference type="EMBL" id="KIO53787.1"/>
    </source>
</evidence>
<name>A0A0D0F6R1_9FLAO</name>
<evidence type="ECO:0000313" key="3">
    <source>
        <dbReference type="EMBL" id="OXA90605.1"/>
    </source>
</evidence>
<comment type="caution">
    <text evidence="2">The sequence shown here is derived from an EMBL/GenBank/DDBJ whole genome shotgun (WGS) entry which is preliminary data.</text>
</comment>
<organism evidence="2 4">
    <name type="scientific">Flavobacterium hibernum</name>
    <dbReference type="NCBI Taxonomy" id="37752"/>
    <lineage>
        <taxon>Bacteria</taxon>
        <taxon>Pseudomonadati</taxon>
        <taxon>Bacteroidota</taxon>
        <taxon>Flavobacteriia</taxon>
        <taxon>Flavobacteriales</taxon>
        <taxon>Flavobacteriaceae</taxon>
        <taxon>Flavobacterium</taxon>
    </lineage>
</organism>
<evidence type="ECO:0008006" key="6">
    <source>
        <dbReference type="Google" id="ProtNLM"/>
    </source>
</evidence>
<feature type="chain" id="PRO_5002209813" description="DUF4249 domain-containing protein" evidence="1">
    <location>
        <begin position="30"/>
        <end position="399"/>
    </location>
</feature>
<dbReference type="STRING" id="37752.IW18_05430"/>
<dbReference type="Proteomes" id="UP000032061">
    <property type="component" value="Unassembled WGS sequence"/>
</dbReference>
<keyword evidence="1" id="KW-0732">Signal</keyword>
<feature type="signal peptide" evidence="1">
    <location>
        <begin position="1"/>
        <end position="29"/>
    </location>
</feature>
<dbReference type="Pfam" id="PF14054">
    <property type="entry name" value="DUF4249"/>
    <property type="match status" value="1"/>
</dbReference>
<evidence type="ECO:0000313" key="5">
    <source>
        <dbReference type="Proteomes" id="UP000198302"/>
    </source>
</evidence>
<dbReference type="RefSeq" id="WP_041516562.1">
    <property type="nucleotide sequence ID" value="NZ_JPRK01000005.1"/>
</dbReference>
<dbReference type="InterPro" id="IPR025345">
    <property type="entry name" value="DUF4249"/>
</dbReference>
<dbReference type="EMBL" id="MUGX01000006">
    <property type="protein sequence ID" value="OXA90605.1"/>
    <property type="molecule type" value="Genomic_DNA"/>
</dbReference>
<protein>
    <recommendedName>
        <fullName evidence="6">DUF4249 domain-containing protein</fullName>
    </recommendedName>
</protein>
<dbReference type="OrthoDB" id="1062680at2"/>
<dbReference type="PROSITE" id="PS51257">
    <property type="entry name" value="PROKAR_LIPOPROTEIN"/>
    <property type="match status" value="1"/>
</dbReference>
<dbReference type="Proteomes" id="UP000198302">
    <property type="component" value="Unassembled WGS sequence"/>
</dbReference>
<reference evidence="3 5" key="2">
    <citation type="submission" date="2016-11" db="EMBL/GenBank/DDBJ databases">
        <title>Whole genomes of Flavobacteriaceae.</title>
        <authorList>
            <person name="Stine C."/>
            <person name="Li C."/>
            <person name="Tadesse D."/>
        </authorList>
    </citation>
    <scope>NUCLEOTIDE SEQUENCE [LARGE SCALE GENOMIC DNA]</scope>
    <source>
        <strain evidence="3 5">ATCC 51468</strain>
    </source>
</reference>